<keyword evidence="4 5" id="KW-0472">Membrane</keyword>
<evidence type="ECO:0000259" key="7">
    <source>
        <dbReference type="PROSITE" id="PS51225"/>
    </source>
</evidence>
<evidence type="ECO:0000256" key="1">
    <source>
        <dbReference type="ARBA" id="ARBA00004141"/>
    </source>
</evidence>
<feature type="transmembrane region" description="Helical" evidence="6">
    <location>
        <begin position="42"/>
        <end position="60"/>
    </location>
</feature>
<dbReference type="Proteomes" id="UP000594262">
    <property type="component" value="Unplaced"/>
</dbReference>
<feature type="transmembrane region" description="Helical" evidence="6">
    <location>
        <begin position="140"/>
        <end position="160"/>
    </location>
</feature>
<dbReference type="GeneID" id="136819195"/>
<protein>
    <recommendedName>
        <fullName evidence="7">MARVEL domain-containing protein</fullName>
    </recommendedName>
</protein>
<dbReference type="AlphaFoldDB" id="A0A7M5WSV0"/>
<evidence type="ECO:0000256" key="3">
    <source>
        <dbReference type="ARBA" id="ARBA00022989"/>
    </source>
</evidence>
<comment type="subcellular location">
    <subcellularLocation>
        <location evidence="1">Membrane</location>
        <topology evidence="1">Multi-pass membrane protein</topology>
    </subcellularLocation>
</comment>
<keyword evidence="2 5" id="KW-0812">Transmembrane</keyword>
<accession>A0A7M5WSV0</accession>
<evidence type="ECO:0000313" key="8">
    <source>
        <dbReference type="EnsemblMetazoa" id="CLYHEMP011666.2"/>
    </source>
</evidence>
<evidence type="ECO:0000256" key="2">
    <source>
        <dbReference type="ARBA" id="ARBA00022692"/>
    </source>
</evidence>
<dbReference type="PANTHER" id="PTHR22776">
    <property type="entry name" value="MARVEL-CONTAINING POTENTIAL LIPID RAFT-ASSOCIATED PROTEIN"/>
    <property type="match status" value="1"/>
</dbReference>
<dbReference type="GO" id="GO:0016020">
    <property type="term" value="C:membrane"/>
    <property type="evidence" value="ECO:0007669"/>
    <property type="project" value="UniProtKB-SubCell"/>
</dbReference>
<dbReference type="InterPro" id="IPR008253">
    <property type="entry name" value="Marvel"/>
</dbReference>
<reference evidence="8" key="1">
    <citation type="submission" date="2021-01" db="UniProtKB">
        <authorList>
            <consortium name="EnsemblMetazoa"/>
        </authorList>
    </citation>
    <scope>IDENTIFICATION</scope>
</reference>
<keyword evidence="3 6" id="KW-1133">Transmembrane helix</keyword>
<sequence length="183" mass="20422">MGRKSSVEEEVSSDDETYVEKPNAFKELLKFVNFRWLKTPTGFLKIVQFGTMLMGLILVGSVTTGDRASMEFFVFTVTSAWVFIIMILITLILDVYQSIPRVLINNRVLFIGSSIGGLVLMGSSAIMMAKNKNHKSVTTAGIFGLISMGLTMIEAVYYLIQWKRYGANPELSEPLLDNDNDSD</sequence>
<name>A0A7M5WSV0_9CNID</name>
<keyword evidence="9" id="KW-1185">Reference proteome</keyword>
<proteinExistence type="predicted"/>
<dbReference type="OrthoDB" id="6427080at2759"/>
<dbReference type="RefSeq" id="XP_066931507.1">
    <property type="nucleotide sequence ID" value="XM_067075406.1"/>
</dbReference>
<dbReference type="Pfam" id="PF01284">
    <property type="entry name" value="MARVEL"/>
    <property type="match status" value="1"/>
</dbReference>
<feature type="transmembrane region" description="Helical" evidence="6">
    <location>
        <begin position="72"/>
        <end position="96"/>
    </location>
</feature>
<evidence type="ECO:0000256" key="4">
    <source>
        <dbReference type="ARBA" id="ARBA00023136"/>
    </source>
</evidence>
<organism evidence="8 9">
    <name type="scientific">Clytia hemisphaerica</name>
    <dbReference type="NCBI Taxonomy" id="252671"/>
    <lineage>
        <taxon>Eukaryota</taxon>
        <taxon>Metazoa</taxon>
        <taxon>Cnidaria</taxon>
        <taxon>Hydrozoa</taxon>
        <taxon>Hydroidolina</taxon>
        <taxon>Leptothecata</taxon>
        <taxon>Obeliida</taxon>
        <taxon>Clytiidae</taxon>
        <taxon>Clytia</taxon>
    </lineage>
</organism>
<evidence type="ECO:0000313" key="9">
    <source>
        <dbReference type="Proteomes" id="UP000594262"/>
    </source>
</evidence>
<dbReference type="PANTHER" id="PTHR22776:SF49">
    <property type="entry name" value="MARVEL DOMAIN-CONTAINING PROTEIN"/>
    <property type="match status" value="1"/>
</dbReference>
<dbReference type="InterPro" id="IPR050578">
    <property type="entry name" value="MARVEL-CKLF_proteins"/>
</dbReference>
<dbReference type="PROSITE" id="PS51225">
    <property type="entry name" value="MARVEL"/>
    <property type="match status" value="1"/>
</dbReference>
<evidence type="ECO:0000256" key="5">
    <source>
        <dbReference type="PROSITE-ProRule" id="PRU00581"/>
    </source>
</evidence>
<dbReference type="EnsemblMetazoa" id="CLYHEMT011666.2">
    <property type="protein sequence ID" value="CLYHEMP011666.2"/>
    <property type="gene ID" value="CLYHEMG011666"/>
</dbReference>
<feature type="transmembrane region" description="Helical" evidence="6">
    <location>
        <begin position="108"/>
        <end position="128"/>
    </location>
</feature>
<evidence type="ECO:0000256" key="6">
    <source>
        <dbReference type="SAM" id="Phobius"/>
    </source>
</evidence>
<feature type="domain" description="MARVEL" evidence="7">
    <location>
        <begin position="36"/>
        <end position="163"/>
    </location>
</feature>